<evidence type="ECO:0000256" key="1">
    <source>
        <dbReference type="ARBA" id="ARBA00022801"/>
    </source>
</evidence>
<dbReference type="InterPro" id="IPR003660">
    <property type="entry name" value="HAMP_dom"/>
</dbReference>
<keyword evidence="6" id="KW-1185">Reference proteome</keyword>
<dbReference type="InterPro" id="IPR052016">
    <property type="entry name" value="Bact_Sigma-Reg"/>
</dbReference>
<keyword evidence="3" id="KW-0472">Membrane</keyword>
<comment type="caution">
    <text evidence="5">The sequence shown here is derived from an EMBL/GenBank/DDBJ whole genome shotgun (WGS) entry which is preliminary data.</text>
</comment>
<name>A0A5A9GK05_AZOLI</name>
<dbReference type="Gene3D" id="3.60.40.10">
    <property type="entry name" value="PPM-type phosphatase domain"/>
    <property type="match status" value="1"/>
</dbReference>
<dbReference type="GO" id="GO:0016791">
    <property type="term" value="F:phosphatase activity"/>
    <property type="evidence" value="ECO:0007669"/>
    <property type="project" value="TreeGrafter"/>
</dbReference>
<reference evidence="5 6" key="1">
    <citation type="submission" date="2019-08" db="EMBL/GenBank/DDBJ databases">
        <authorList>
            <person name="Grouzdev D."/>
            <person name="Tikhonova E."/>
            <person name="Kravchenko I."/>
        </authorList>
    </citation>
    <scope>NUCLEOTIDE SEQUENCE [LARGE SCALE GENOMIC DNA]</scope>
    <source>
        <strain evidence="5 6">59b</strain>
    </source>
</reference>
<dbReference type="InterPro" id="IPR036457">
    <property type="entry name" value="PPM-type-like_dom_sf"/>
</dbReference>
<feature type="transmembrane region" description="Helical" evidence="3">
    <location>
        <begin position="310"/>
        <end position="330"/>
    </location>
</feature>
<dbReference type="Pfam" id="PF00672">
    <property type="entry name" value="HAMP"/>
    <property type="match status" value="1"/>
</dbReference>
<accession>A0A5A9GK05</accession>
<dbReference type="SMART" id="SM00304">
    <property type="entry name" value="HAMP"/>
    <property type="match status" value="1"/>
</dbReference>
<dbReference type="InterPro" id="IPR001932">
    <property type="entry name" value="PPM-type_phosphatase-like_dom"/>
</dbReference>
<feature type="domain" description="HAMP" evidence="4">
    <location>
        <begin position="331"/>
        <end position="386"/>
    </location>
</feature>
<dbReference type="OrthoDB" id="9811749at2"/>
<feature type="coiled-coil region" evidence="2">
    <location>
        <begin position="399"/>
        <end position="426"/>
    </location>
</feature>
<feature type="transmembrane region" description="Helical" evidence="3">
    <location>
        <begin position="466"/>
        <end position="486"/>
    </location>
</feature>
<sequence length="668" mass="70270">MTFQQRLILLVTGLVLLAVVAVTTAMAFTTRAVLTERIGTEARLAAGLLARGAAQARDIPQEVDALLSERLLSEATLTAHLVALAETAKLAPRAINDRLKQIAEAGGPDEMWITDNRGRAYLHNLPGPDPLFGQDAKGGPRHSAYSGLLNRSPASLASEPAMENGKLMKFAGVAGVDKPRIVQVGADMRRLGDIVRKSGTDGLIDGLLATRAVEAAWLLDRDGRVLARGAVMADGAGNPLSDADTAAAKAVLPGSEVSVRLSGGSLLALAPIKYAGLTAAAASATGVPAVAVVRVPYSEPGAMLSRQLKIGGLVGIFALALGVYACLRFARDQMAPVERLSEAVKAVEAGRFNPFTLNEAADRDDEFGRLSRVFRRMAMEATAREETLDAQLVMRGAELETKSEKLAAAEQLIEEEQRAARDVQSGLLPRQLPVGRDSQFYGILVPGHAVSGDFYDVIELDERHSLLVAAGVSGGGVPAAFLMLMVRGAIREAARPGTGPAAILTHANERLCGESPFNGFATAFVAVYDRVTGTLVHASAGHRGAARIATDGAVQYLSEAGGQPPGQPLGVRRGAPYTEATTVLAQDETLFLCTDGVLQSVDGHREPFGEARLAAALAHSRGMSVRDRTEMVLRTVQAHVGTHGVLAGDLVCLVMRRLLPVTETAEAV</sequence>
<evidence type="ECO:0000313" key="6">
    <source>
        <dbReference type="Proteomes" id="UP000324927"/>
    </source>
</evidence>
<dbReference type="EMBL" id="VTTN01000009">
    <property type="protein sequence ID" value="KAA0594092.1"/>
    <property type="molecule type" value="Genomic_DNA"/>
</dbReference>
<keyword evidence="3" id="KW-0812">Transmembrane</keyword>
<dbReference type="GO" id="GO:0016020">
    <property type="term" value="C:membrane"/>
    <property type="evidence" value="ECO:0007669"/>
    <property type="project" value="InterPro"/>
</dbReference>
<dbReference type="Pfam" id="PF07228">
    <property type="entry name" value="SpoIIE"/>
    <property type="match status" value="1"/>
</dbReference>
<dbReference type="PANTHER" id="PTHR43156">
    <property type="entry name" value="STAGE II SPORULATION PROTEIN E-RELATED"/>
    <property type="match status" value="1"/>
</dbReference>
<dbReference type="GO" id="GO:0007165">
    <property type="term" value="P:signal transduction"/>
    <property type="evidence" value="ECO:0007669"/>
    <property type="project" value="InterPro"/>
</dbReference>
<proteinExistence type="predicted"/>
<dbReference type="PROSITE" id="PS50885">
    <property type="entry name" value="HAMP"/>
    <property type="match status" value="1"/>
</dbReference>
<dbReference type="RefSeq" id="WP_149233212.1">
    <property type="nucleotide sequence ID" value="NZ_JALJXJ010000009.1"/>
</dbReference>
<organism evidence="5 6">
    <name type="scientific">Azospirillum lipoferum</name>
    <dbReference type="NCBI Taxonomy" id="193"/>
    <lineage>
        <taxon>Bacteria</taxon>
        <taxon>Pseudomonadati</taxon>
        <taxon>Pseudomonadota</taxon>
        <taxon>Alphaproteobacteria</taxon>
        <taxon>Rhodospirillales</taxon>
        <taxon>Azospirillaceae</taxon>
        <taxon>Azospirillum</taxon>
    </lineage>
</organism>
<gene>
    <name evidence="5" type="ORF">FZ942_21955</name>
</gene>
<evidence type="ECO:0000256" key="3">
    <source>
        <dbReference type="SAM" id="Phobius"/>
    </source>
</evidence>
<keyword evidence="2" id="KW-0175">Coiled coil</keyword>
<dbReference type="AlphaFoldDB" id="A0A5A9GK05"/>
<evidence type="ECO:0000259" key="4">
    <source>
        <dbReference type="PROSITE" id="PS50885"/>
    </source>
</evidence>
<dbReference type="CDD" id="cd06225">
    <property type="entry name" value="HAMP"/>
    <property type="match status" value="1"/>
</dbReference>
<evidence type="ECO:0000256" key="2">
    <source>
        <dbReference type="SAM" id="Coils"/>
    </source>
</evidence>
<dbReference type="Gene3D" id="6.10.340.10">
    <property type="match status" value="1"/>
</dbReference>
<protein>
    <submittedName>
        <fullName evidence="5">SpoIIE family protein phosphatase</fullName>
    </submittedName>
</protein>
<dbReference type="PANTHER" id="PTHR43156:SF2">
    <property type="entry name" value="STAGE II SPORULATION PROTEIN E"/>
    <property type="match status" value="1"/>
</dbReference>
<keyword evidence="3" id="KW-1133">Transmembrane helix</keyword>
<dbReference type="SMART" id="SM00331">
    <property type="entry name" value="PP2C_SIG"/>
    <property type="match status" value="1"/>
</dbReference>
<dbReference type="SUPFAM" id="SSF81606">
    <property type="entry name" value="PP2C-like"/>
    <property type="match status" value="1"/>
</dbReference>
<keyword evidence="1" id="KW-0378">Hydrolase</keyword>
<dbReference type="Proteomes" id="UP000324927">
    <property type="component" value="Unassembled WGS sequence"/>
</dbReference>
<evidence type="ECO:0000313" key="5">
    <source>
        <dbReference type="EMBL" id="KAA0594092.1"/>
    </source>
</evidence>